<keyword evidence="8 11" id="KW-0456">Lyase</keyword>
<keyword evidence="2 11" id="KW-0444">Lipid biosynthesis</keyword>
<reference evidence="13 15" key="1">
    <citation type="submission" date="2015-02" db="EMBL/GenBank/DDBJ databases">
        <title>Genome Sequencing of Rickettsiales.</title>
        <authorList>
            <person name="Daugherty S.C."/>
            <person name="Su Q."/>
            <person name="Abolude K."/>
            <person name="Beier-Sexton M."/>
            <person name="Carlyon J.A."/>
            <person name="Carter R."/>
            <person name="Day N.P."/>
            <person name="Dumler S.J."/>
            <person name="Dyachenko V."/>
            <person name="Godinez A."/>
            <person name="Kurtti T.J."/>
            <person name="Lichay M."/>
            <person name="Mullins K.E."/>
            <person name="Ott S."/>
            <person name="Pappas-Brown V."/>
            <person name="Paris D.H."/>
            <person name="Patel P."/>
            <person name="Richards A.L."/>
            <person name="Sadzewicz L."/>
            <person name="Sears K."/>
            <person name="Seidman D."/>
            <person name="Sengamalay N."/>
            <person name="Stenos J."/>
            <person name="Tallon L.J."/>
            <person name="Vincent G."/>
            <person name="Fraser C.M."/>
            <person name="Munderloh U."/>
            <person name="Dunning-Hotopp J.C."/>
        </authorList>
    </citation>
    <scope>NUCLEOTIDE SEQUENCE [LARGE SCALE GENOMIC DNA]</scope>
    <source>
        <strain evidence="13 15">Gilliam</strain>
    </source>
</reference>
<evidence type="ECO:0000256" key="2">
    <source>
        <dbReference type="ARBA" id="ARBA00022516"/>
    </source>
</evidence>
<evidence type="ECO:0000256" key="5">
    <source>
        <dbReference type="ARBA" id="ARBA00023136"/>
    </source>
</evidence>
<dbReference type="EMBL" id="LS398551">
    <property type="protein sequence ID" value="SPR03169.1"/>
    <property type="molecule type" value="Genomic_DNA"/>
</dbReference>
<dbReference type="EC" id="4.1.1.65" evidence="11"/>
<dbReference type="PANTHER" id="PTHR35809:SF1">
    <property type="entry name" value="ARCHAETIDYLSERINE DECARBOXYLASE PROENZYME-RELATED"/>
    <property type="match status" value="1"/>
</dbReference>
<keyword evidence="9 11" id="KW-1208">Phospholipid metabolism</keyword>
<evidence type="ECO:0000256" key="3">
    <source>
        <dbReference type="ARBA" id="ARBA00022793"/>
    </source>
</evidence>
<evidence type="ECO:0000256" key="10">
    <source>
        <dbReference type="ARBA" id="ARBA00023317"/>
    </source>
</evidence>
<comment type="cofactor">
    <cofactor evidence="11">
        <name>pyruvate</name>
        <dbReference type="ChEBI" id="CHEBI:15361"/>
    </cofactor>
    <text evidence="11">Binds 1 pyruvoyl group covalently per subunit.</text>
</comment>
<comment type="PTM">
    <text evidence="11">Is synthesized initially as an inactive proenzyme. Formation of the active enzyme involves a self-maturation process in which the active site pyruvoyl group is generated from an internal serine residue via an autocatalytic post-translational modification. Two non-identical subunits are generated from the proenzyme in this reaction, and the pyruvate is formed at the N-terminus of the alpha chain, which is derived from the carboxyl end of the proenzyme. The post-translation cleavage follows an unusual pathway, termed non-hydrolytic serinolysis, in which the side chain hydroxyl group of the serine supplies its oxygen atom to form the C-terminus of the beta chain, while the remainder of the serine residue undergoes an oxidative deamination to produce ammonia and the pyruvoyl prosthetic group on the alpha chain.</text>
</comment>
<comment type="catalytic activity">
    <reaction evidence="11">
        <text>a 1,2-diacyl-sn-glycero-3-phospho-L-serine + H(+) = a 1,2-diacyl-sn-glycero-3-phosphoethanolamine + CO2</text>
        <dbReference type="Rhea" id="RHEA:20828"/>
        <dbReference type="ChEBI" id="CHEBI:15378"/>
        <dbReference type="ChEBI" id="CHEBI:16526"/>
        <dbReference type="ChEBI" id="CHEBI:57262"/>
        <dbReference type="ChEBI" id="CHEBI:64612"/>
        <dbReference type="EC" id="4.1.1.65"/>
    </reaction>
</comment>
<evidence type="ECO:0000256" key="8">
    <source>
        <dbReference type="ARBA" id="ARBA00023239"/>
    </source>
</evidence>
<evidence type="ECO:0000313" key="14">
    <source>
        <dbReference type="EMBL" id="SPR03169.1"/>
    </source>
</evidence>
<sequence>MPIQDFSKIIHKEGYIFIVISAAVTFLLGSFSTALGWMGALVTIFCVYFFRNPNRVVPKESGLVISPADGRIQSILHAMPPPELGLLEEEMLKISIFLGVLDVHVNRIPADGKIVSLNYNPGKFINASLDKASIHNERQSVVMETTDKQTIVFVQIAGLIARRIVCDLEEGNEVSAGDRFGIIRFGSRVDIYLPKKTVPLVAVGQSCIGGETILADFKSKRIAPSKYDTK</sequence>
<dbReference type="GO" id="GO:0005886">
    <property type="term" value="C:plasma membrane"/>
    <property type="evidence" value="ECO:0007669"/>
    <property type="project" value="UniProtKB-SubCell"/>
</dbReference>
<dbReference type="Proteomes" id="UP000033769">
    <property type="component" value="Unassembled WGS sequence"/>
</dbReference>
<gene>
    <name evidence="11 14" type="primary">psd</name>
    <name evidence="14" type="ORF">GILLIAM_00264</name>
    <name evidence="13" type="ORF">OTSGILL_0482</name>
</gene>
<evidence type="ECO:0000256" key="9">
    <source>
        <dbReference type="ARBA" id="ARBA00023264"/>
    </source>
</evidence>
<evidence type="ECO:0000256" key="1">
    <source>
        <dbReference type="ARBA" id="ARBA00022475"/>
    </source>
</evidence>
<dbReference type="GO" id="GO:0006646">
    <property type="term" value="P:phosphatidylethanolamine biosynthetic process"/>
    <property type="evidence" value="ECO:0007669"/>
    <property type="project" value="UniProtKB-UniRule"/>
</dbReference>
<evidence type="ECO:0000256" key="4">
    <source>
        <dbReference type="ARBA" id="ARBA00023098"/>
    </source>
</evidence>
<comment type="function">
    <text evidence="11">Catalyzes the formation of phosphatidylethanolamine (PtdEtn) from phosphatidylserine (PtdSer).</text>
</comment>
<keyword evidence="12" id="KW-0812">Transmembrane</keyword>
<accession>A0A0F3MGS8</accession>
<name>A0A0F3MGS8_ORITS</name>
<keyword evidence="5 11" id="KW-0472">Membrane</keyword>
<dbReference type="GO" id="GO:0004609">
    <property type="term" value="F:phosphatidylserine decarboxylase activity"/>
    <property type="evidence" value="ECO:0007669"/>
    <property type="project" value="UniProtKB-UniRule"/>
</dbReference>
<comment type="subunit">
    <text evidence="11">Heterodimer of a large membrane-associated beta subunit and a small pyruvoyl-containing alpha subunit.</text>
</comment>
<keyword evidence="16" id="KW-1185">Reference proteome</keyword>
<protein>
    <recommendedName>
        <fullName evidence="11">Phosphatidylserine decarboxylase proenzyme</fullName>
        <ecNumber evidence="11">4.1.1.65</ecNumber>
    </recommendedName>
    <component>
        <recommendedName>
            <fullName evidence="11">Phosphatidylserine decarboxylase alpha chain</fullName>
        </recommendedName>
    </component>
    <component>
        <recommendedName>
            <fullName evidence="11">Phosphatidylserine decarboxylase beta chain</fullName>
        </recommendedName>
    </component>
</protein>
<proteinExistence type="inferred from homology"/>
<dbReference type="EMBL" id="LANO01000004">
    <property type="protein sequence ID" value="KJV53759.1"/>
    <property type="molecule type" value="Genomic_DNA"/>
</dbReference>
<feature type="active site" description="Schiff-base intermediate with substrate; via pyruvic acid" evidence="11">
    <location>
        <position position="187"/>
    </location>
</feature>
<comment type="subcellular location">
    <subcellularLocation>
        <location evidence="11">Cell membrane</location>
        <topology evidence="11">Peripheral membrane protein</topology>
    </subcellularLocation>
</comment>
<keyword evidence="12" id="KW-1133">Transmembrane helix</keyword>
<dbReference type="PATRIC" id="fig|1359184.3.peg.1855"/>
<dbReference type="NCBIfam" id="NF003679">
    <property type="entry name" value="PRK05305.1-3"/>
    <property type="match status" value="1"/>
</dbReference>
<keyword evidence="1 11" id="KW-1003">Cell membrane</keyword>
<feature type="site" description="Cleavage (non-hydrolytic); by autocatalysis" evidence="11">
    <location>
        <begin position="186"/>
        <end position="187"/>
    </location>
</feature>
<dbReference type="Pfam" id="PF02666">
    <property type="entry name" value="PS_Dcarbxylase"/>
    <property type="match status" value="1"/>
</dbReference>
<dbReference type="InterPro" id="IPR003817">
    <property type="entry name" value="PS_Dcarbxylase"/>
</dbReference>
<dbReference type="NCBIfam" id="NF003678">
    <property type="entry name" value="PRK05305.1-2"/>
    <property type="match status" value="1"/>
</dbReference>
<keyword evidence="3 11" id="KW-0210">Decarboxylase</keyword>
<feature type="chain" id="PRO_5042622452" description="Phosphatidylserine decarboxylase beta chain" evidence="11">
    <location>
        <begin position="1"/>
        <end position="186"/>
    </location>
</feature>
<keyword evidence="10 11" id="KW-0670">Pyruvate</keyword>
<feature type="transmembrane region" description="Helical" evidence="12">
    <location>
        <begin position="34"/>
        <end position="50"/>
    </location>
</feature>
<evidence type="ECO:0000313" key="13">
    <source>
        <dbReference type="EMBL" id="KJV53759.1"/>
    </source>
</evidence>
<evidence type="ECO:0000313" key="16">
    <source>
        <dbReference type="Proteomes" id="UP000244959"/>
    </source>
</evidence>
<keyword evidence="6 11" id="KW-0865">Zymogen</keyword>
<dbReference type="HAMAP" id="MF_00664">
    <property type="entry name" value="PS_decarb_PSD_A"/>
    <property type="match status" value="1"/>
</dbReference>
<dbReference type="PANTHER" id="PTHR35809">
    <property type="entry name" value="ARCHAETIDYLSERINE DECARBOXYLASE PROENZYME-RELATED"/>
    <property type="match status" value="1"/>
</dbReference>
<feature type="chain" id="PRO_5042622451" description="Phosphatidylserine decarboxylase alpha chain" evidence="11">
    <location>
        <begin position="187"/>
        <end position="230"/>
    </location>
</feature>
<evidence type="ECO:0000256" key="11">
    <source>
        <dbReference type="HAMAP-Rule" id="MF_00664"/>
    </source>
</evidence>
<evidence type="ECO:0000256" key="7">
    <source>
        <dbReference type="ARBA" id="ARBA00023209"/>
    </source>
</evidence>
<dbReference type="UniPathway" id="UPA00558">
    <property type="reaction ID" value="UER00616"/>
</dbReference>
<feature type="modified residue" description="Pyruvic acid (Ser); by autocatalysis" evidence="11">
    <location>
        <position position="187"/>
    </location>
</feature>
<dbReference type="InterPro" id="IPR033175">
    <property type="entry name" value="PSD-A"/>
</dbReference>
<dbReference type="NCBIfam" id="NF003685">
    <property type="entry name" value="PRK05305.2-5"/>
    <property type="match status" value="1"/>
</dbReference>
<evidence type="ECO:0000256" key="12">
    <source>
        <dbReference type="SAM" id="Phobius"/>
    </source>
</evidence>
<reference evidence="14" key="3">
    <citation type="submission" date="2018-03" db="EMBL/GenBank/DDBJ databases">
        <authorList>
            <person name="Keele B.F."/>
        </authorList>
    </citation>
    <scope>NUCLEOTIDE SEQUENCE [LARGE SCALE GENOMIC DNA]</scope>
    <source>
        <strain evidence="14">Gilliam</strain>
    </source>
</reference>
<dbReference type="Proteomes" id="UP000244959">
    <property type="component" value="Chromosome I"/>
</dbReference>
<organism evidence="13 15">
    <name type="scientific">Orientia tsutsugamushi str. Gilliam</name>
    <dbReference type="NCBI Taxonomy" id="1359184"/>
    <lineage>
        <taxon>Bacteria</taxon>
        <taxon>Pseudomonadati</taxon>
        <taxon>Pseudomonadota</taxon>
        <taxon>Alphaproteobacteria</taxon>
        <taxon>Rickettsiales</taxon>
        <taxon>Rickettsiaceae</taxon>
        <taxon>Rickettsieae</taxon>
        <taxon>Orientia</taxon>
    </lineage>
</organism>
<dbReference type="NCBIfam" id="NF003681">
    <property type="entry name" value="PRK05305.2-1"/>
    <property type="match status" value="1"/>
</dbReference>
<comment type="pathway">
    <text evidence="11">Phospholipid metabolism; phosphatidylethanolamine biosynthesis; phosphatidylethanolamine from CDP-diacylglycerol: step 2/2.</text>
</comment>
<evidence type="ECO:0000313" key="15">
    <source>
        <dbReference type="Proteomes" id="UP000033769"/>
    </source>
</evidence>
<reference evidence="16" key="2">
    <citation type="submission" date="2018-03" db="EMBL/GenBank/DDBJ databases">
        <authorList>
            <person name="Batty M. E."/>
            <person name="Batty M E."/>
        </authorList>
    </citation>
    <scope>NUCLEOTIDE SEQUENCE [LARGE SCALE GENOMIC DNA]</scope>
    <source>
        <strain evidence="16">Gilliam</strain>
    </source>
</reference>
<comment type="similarity">
    <text evidence="11">Belongs to the phosphatidylserine decarboxylase family. PSD-A subfamily.</text>
</comment>
<dbReference type="AlphaFoldDB" id="A0A0F3MGS8"/>
<keyword evidence="4 11" id="KW-0443">Lipid metabolism</keyword>
<keyword evidence="7 11" id="KW-0594">Phospholipid biosynthesis</keyword>
<evidence type="ECO:0000256" key="6">
    <source>
        <dbReference type="ARBA" id="ARBA00023145"/>
    </source>
</evidence>